<comment type="similarity">
    <text evidence="3">Belongs to the cyclic nucleotide phosphodiesterase class-II family.</text>
</comment>
<dbReference type="CDD" id="cd07735">
    <property type="entry name" value="class_II_PDE_MBL-fold"/>
    <property type="match status" value="1"/>
</dbReference>
<name>A0AAN7WNN3_9SACH</name>
<dbReference type="InterPro" id="IPR036866">
    <property type="entry name" value="RibonucZ/Hydroxyglut_hydro"/>
</dbReference>
<proteinExistence type="inferred from homology"/>
<sequence length="408" mass="46794">MVCFEVIILGGLGGPSEFSTQCFMVRPLDSDNLKSICIDGGAGVGHIMDTLLISDEDRNVTIEDFNRANDDFNRYFNICHNKDSKDVNYNVNPDRLITKRVRYNTTSLSNVIDTTMLGFSNKVMGLLEDKPTVLQKAYRIYQGIISYFITHPHLDHINGMILNSPLLVDKEVESKKTIYGLDFTTNALKSCIFNDIIWPNLSDSKIGKLQIETLNEYDSHQLREFPEWEIVPFRLCHGVKITTEIRSYSTVYLVRNKVKKNAIIFFGDMDYDQILVKNNNKVDLLNIFWNYLVEAVPLANLSGIFIECSSSSKINDKQLYGHLSPKHLISALRMLYDKYLSISNSKNSGDNKIQKFKLNVIITHVKMVADSRDSRETILEELKLLAKEHAELQDITFYLALNKYRFVL</sequence>
<evidence type="ECO:0000256" key="3">
    <source>
        <dbReference type="ARBA" id="ARBA00025762"/>
    </source>
</evidence>
<keyword evidence="5" id="KW-1185">Reference proteome</keyword>
<dbReference type="GO" id="GO:0047555">
    <property type="term" value="F:3',5'-cyclic-GMP phosphodiesterase activity"/>
    <property type="evidence" value="ECO:0007669"/>
    <property type="project" value="TreeGrafter"/>
</dbReference>
<gene>
    <name evidence="4" type="ORF">RI543_002353</name>
</gene>
<dbReference type="PROSITE" id="PS00607">
    <property type="entry name" value="PDEASE_II"/>
    <property type="match status" value="1"/>
</dbReference>
<dbReference type="GO" id="GO:0006198">
    <property type="term" value="P:cAMP catabolic process"/>
    <property type="evidence" value="ECO:0007669"/>
    <property type="project" value="InterPro"/>
</dbReference>
<keyword evidence="2" id="KW-0114">cAMP</keyword>
<dbReference type="Proteomes" id="UP001306508">
    <property type="component" value="Unassembled WGS sequence"/>
</dbReference>
<dbReference type="AlphaFoldDB" id="A0AAN7WNN3"/>
<comment type="caution">
    <text evidence="4">The sequence shown here is derived from an EMBL/GenBank/DDBJ whole genome shotgun (WGS) entry which is preliminary data.</text>
</comment>
<evidence type="ECO:0000313" key="5">
    <source>
        <dbReference type="Proteomes" id="UP001306508"/>
    </source>
</evidence>
<reference evidence="5" key="1">
    <citation type="submission" date="2023-07" db="EMBL/GenBank/DDBJ databases">
        <title>A draft genome of Kazachstania heterogenica Y-27499.</title>
        <authorList>
            <person name="Donic C."/>
            <person name="Kralova J.S."/>
            <person name="Fidel L."/>
            <person name="Ben-Dor S."/>
            <person name="Jung S."/>
        </authorList>
    </citation>
    <scope>NUCLEOTIDE SEQUENCE [LARGE SCALE GENOMIC DNA]</scope>
    <source>
        <strain evidence="5">Y27499</strain>
    </source>
</reference>
<dbReference type="GO" id="GO:0004115">
    <property type="term" value="F:3',5'-cyclic-AMP phosphodiesterase activity"/>
    <property type="evidence" value="ECO:0007669"/>
    <property type="project" value="InterPro"/>
</dbReference>
<dbReference type="PRINTS" id="PR00388">
    <property type="entry name" value="PDIESTERASE2"/>
</dbReference>
<evidence type="ECO:0000313" key="4">
    <source>
        <dbReference type="EMBL" id="KAK5779817.1"/>
    </source>
</evidence>
<dbReference type="InterPro" id="IPR024225">
    <property type="entry name" value="cAMP-PdiesteraseII_CS"/>
</dbReference>
<dbReference type="PANTHER" id="PTHR28283:SF1">
    <property type="entry name" value="3',5'-CYCLIC-NUCLEOTIDE PHOSPHODIESTERASE 1"/>
    <property type="match status" value="1"/>
</dbReference>
<keyword evidence="1" id="KW-0378">Hydrolase</keyword>
<dbReference type="Gene3D" id="3.60.15.10">
    <property type="entry name" value="Ribonuclease Z/Hydroxyacylglutathione hydrolase-like"/>
    <property type="match status" value="1"/>
</dbReference>
<dbReference type="InterPro" id="IPR000396">
    <property type="entry name" value="Pdiesterase2"/>
</dbReference>
<evidence type="ECO:0000256" key="1">
    <source>
        <dbReference type="ARBA" id="ARBA00022801"/>
    </source>
</evidence>
<dbReference type="PANTHER" id="PTHR28283">
    <property type="entry name" value="3',5'-CYCLIC-NUCLEOTIDE PHOSPHODIESTERASE 1"/>
    <property type="match status" value="1"/>
</dbReference>
<dbReference type="Pfam" id="PF02112">
    <property type="entry name" value="PDEase_II"/>
    <property type="match status" value="1"/>
</dbReference>
<dbReference type="SUPFAM" id="SSF56281">
    <property type="entry name" value="Metallo-hydrolase/oxidoreductase"/>
    <property type="match status" value="1"/>
</dbReference>
<dbReference type="GO" id="GO:1902660">
    <property type="term" value="P:negative regulation of glucose mediated signaling pathway"/>
    <property type="evidence" value="ECO:0007669"/>
    <property type="project" value="TreeGrafter"/>
</dbReference>
<accession>A0AAN7WNN3</accession>
<evidence type="ECO:0008006" key="6">
    <source>
        <dbReference type="Google" id="ProtNLM"/>
    </source>
</evidence>
<organism evidence="4 5">
    <name type="scientific">Arxiozyma heterogenica</name>
    <dbReference type="NCBI Taxonomy" id="278026"/>
    <lineage>
        <taxon>Eukaryota</taxon>
        <taxon>Fungi</taxon>
        <taxon>Dikarya</taxon>
        <taxon>Ascomycota</taxon>
        <taxon>Saccharomycotina</taxon>
        <taxon>Saccharomycetes</taxon>
        <taxon>Saccharomycetales</taxon>
        <taxon>Saccharomycetaceae</taxon>
        <taxon>Arxiozyma</taxon>
    </lineage>
</organism>
<protein>
    <recommendedName>
        <fullName evidence="6">3',5'-cyclic-nucleotide phosphodiesterase</fullName>
    </recommendedName>
</protein>
<dbReference type="EMBL" id="JAWIZZ010000045">
    <property type="protein sequence ID" value="KAK5779817.1"/>
    <property type="molecule type" value="Genomic_DNA"/>
</dbReference>
<evidence type="ECO:0000256" key="2">
    <source>
        <dbReference type="ARBA" id="ARBA00023149"/>
    </source>
</evidence>